<reference evidence="2 3" key="1">
    <citation type="submission" date="2021-10" db="EMBL/GenBank/DDBJ databases">
        <title>Anaerobic single-cell dispensing facilitates the cultivation of human gut bacteria.</title>
        <authorList>
            <person name="Afrizal A."/>
        </authorList>
    </citation>
    <scope>NUCLEOTIDE SEQUENCE [LARGE SCALE GENOMIC DNA]</scope>
    <source>
        <strain evidence="2 3">CLA-AA-H244</strain>
    </source>
</reference>
<feature type="transmembrane region" description="Helical" evidence="1">
    <location>
        <begin position="216"/>
        <end position="232"/>
    </location>
</feature>
<comment type="caution">
    <text evidence="2">The sequence shown here is derived from an EMBL/GenBank/DDBJ whole genome shotgun (WGS) entry which is preliminary data.</text>
</comment>
<feature type="transmembrane region" description="Helical" evidence="1">
    <location>
        <begin position="157"/>
        <end position="179"/>
    </location>
</feature>
<keyword evidence="1" id="KW-0472">Membrane</keyword>
<dbReference type="AlphaFoldDB" id="A0AAE3ATN0"/>
<accession>A0AAE3ATN0</accession>
<sequence length="525" mass="59462">MEVKKDWLSGVLKVLLCFSFVYLWVMALVYVKKSYCGIPGAAVFLIAALLDGILVWCVWKKKKLKSDQTTTIKKENICLLCASLVLLALQFVVIWNAVFRTAWDPGAVWYGAHFVEMGDQDGINSMGYYFSVYPNNLLLVWIYSIVLKLNDVIGTPIANGTMLLALFQCIFVTGAGACLYKTVRHFTDQKIAWIAYGFYFILGGLSAWIMIPYSDSTGIIFPVFLFWLYVKLKETESAKKKCVLLFLMFFLCYIGFEIKPMAAIVVIAIVAVEGIHFAGRLLKKQSVWKKSLLAYCLAAVLGLGAAAGGVSAVVGSMHFPVVTDTVLGWQHHMMLGLNKDTNGGYSQADFDYSTSFSSEEEQHAAELKEIGKRLKDFGVGGYLQHFVKKSARNYFDGCFGWGGLGETFYTEIFPERGTVLCSLIRSLYYDNTEDTLYRYQALFRQILWYMVLVLVPFSVFTKRPLDKKRQVAVLSVLGLMLYLQIFEAHARYLYTFVPIFVFLATEGIDNLREYLNQKSERRVKK</sequence>
<evidence type="ECO:0000313" key="2">
    <source>
        <dbReference type="EMBL" id="MCC2166616.1"/>
    </source>
</evidence>
<evidence type="ECO:0008006" key="4">
    <source>
        <dbReference type="Google" id="ProtNLM"/>
    </source>
</evidence>
<protein>
    <recommendedName>
        <fullName evidence="4">Glycosyltransferase RgtA/B/C/D-like domain-containing protein</fullName>
    </recommendedName>
</protein>
<dbReference type="RefSeq" id="WP_308727690.1">
    <property type="nucleotide sequence ID" value="NZ_JAJEQF010000003.1"/>
</dbReference>
<keyword evidence="3" id="KW-1185">Reference proteome</keyword>
<gene>
    <name evidence="2" type="ORF">LKD45_02680</name>
</gene>
<keyword evidence="1" id="KW-1133">Transmembrane helix</keyword>
<feature type="transmembrane region" description="Helical" evidence="1">
    <location>
        <begin position="12"/>
        <end position="31"/>
    </location>
</feature>
<evidence type="ECO:0000256" key="1">
    <source>
        <dbReference type="SAM" id="Phobius"/>
    </source>
</evidence>
<feature type="transmembrane region" description="Helical" evidence="1">
    <location>
        <begin position="471"/>
        <end position="486"/>
    </location>
</feature>
<evidence type="ECO:0000313" key="3">
    <source>
        <dbReference type="Proteomes" id="UP001199355"/>
    </source>
</evidence>
<feature type="transmembrane region" description="Helical" evidence="1">
    <location>
        <begin position="441"/>
        <end position="459"/>
    </location>
</feature>
<feature type="transmembrane region" description="Helical" evidence="1">
    <location>
        <begin position="241"/>
        <end position="256"/>
    </location>
</feature>
<feature type="transmembrane region" description="Helical" evidence="1">
    <location>
        <begin position="37"/>
        <end position="59"/>
    </location>
</feature>
<feature type="transmembrane region" description="Helical" evidence="1">
    <location>
        <begin position="191"/>
        <end position="210"/>
    </location>
</feature>
<name>A0AAE3ATN0_9FIRM</name>
<feature type="transmembrane region" description="Helical" evidence="1">
    <location>
        <begin position="262"/>
        <end position="282"/>
    </location>
</feature>
<dbReference type="EMBL" id="JAJEQF010000003">
    <property type="protein sequence ID" value="MCC2166616.1"/>
    <property type="molecule type" value="Genomic_DNA"/>
</dbReference>
<feature type="transmembrane region" description="Helical" evidence="1">
    <location>
        <begin position="79"/>
        <end position="99"/>
    </location>
</feature>
<organism evidence="2 3">
    <name type="scientific">Gallintestinimicrobium propionicum</name>
    <dbReference type="NCBI Taxonomy" id="2981770"/>
    <lineage>
        <taxon>Bacteria</taxon>
        <taxon>Bacillati</taxon>
        <taxon>Bacillota</taxon>
        <taxon>Clostridia</taxon>
        <taxon>Lachnospirales</taxon>
        <taxon>Lachnospiraceae</taxon>
        <taxon>Gallintestinimicrobium</taxon>
    </lineage>
</organism>
<proteinExistence type="predicted"/>
<dbReference type="Proteomes" id="UP001199355">
    <property type="component" value="Unassembled WGS sequence"/>
</dbReference>
<feature type="transmembrane region" description="Helical" evidence="1">
    <location>
        <begin position="294"/>
        <end position="319"/>
    </location>
</feature>
<keyword evidence="1" id="KW-0812">Transmembrane</keyword>